<sequence length="799" mass="89782">MRLRRPILVTIATGLLLVAGEGVCAETTIDFNRDVRPILSTHCFHCHGPDAESRAADLRLDLEEHAKSEELGTPAIVAGQPDESELVRRIETADDGERMPPSDAGKQLSAEEIATLREWIAAGGTYSEAWAYLKPVDAGRSPPGGDKWETHWIDTYVHETMRDSGMAPSPDADRITLIRRLSFDLTGLPPTPEEVRAFLADQSPDAYETLVDRLLASPRYGERMAMFWLDLVRYADTVGYHGDQNHHASPYRDWVINAFNNNMRFDDFTVAQLAGDFLPSDEEQNLIASGYNRLLQTNHEGGVQVKEYTAIYAADRVRNLSAVWMASTMGCCQCHDHKYDPLSTKEFYSLAAFFADIDDTHHLTYIVNREFTLRRPEITVLSDEEEAAIARLEKEADRIRQASKAKVLANTVSVESPQKRLAEIDAEVEKIMKSARRIMITKHTTPRVTRVLPRGNWMDDTGEIVEPAVPATFGQLEVEGRRATRLDLAKWLCDDSQGIGGLTARVMVNRFWALAFGKGLAPNLEDFGAQGEPPSHSKLLDALAVEFVESGWDIKHMMRTIVLSRTYRQASNVNGQMLEIDPYNRWLARQARFRLPAEMIRDNALSISGLIVHEIGGASIKPYQPEGHYRHLNFPKRKYHAHSDERQWRRGVYMHWQRQFLHPMLAAFDAPNREQCTAERPRSNTPLASLTLMNDPSFVEAARGLAARVLLIPANSDADRVDAAFELATSRQPEQDERDKLLDCLAECRQDFANHPANAKQLLGVGLAPVNESLETTELAAWTAVSRVLLNLSETNARN</sequence>
<dbReference type="InterPro" id="IPR022655">
    <property type="entry name" value="DUF1553"/>
</dbReference>
<protein>
    <submittedName>
        <fullName evidence="5">PSD1 and planctomycete cytochrome C domain-containing protein</fullName>
    </submittedName>
</protein>
<organism evidence="5 6">
    <name type="scientific">Aeoliella straminimaris</name>
    <dbReference type="NCBI Taxonomy" id="2954799"/>
    <lineage>
        <taxon>Bacteria</taxon>
        <taxon>Pseudomonadati</taxon>
        <taxon>Planctomycetota</taxon>
        <taxon>Planctomycetia</taxon>
        <taxon>Pirellulales</taxon>
        <taxon>Lacipirellulaceae</taxon>
        <taxon>Aeoliella</taxon>
    </lineage>
</organism>
<evidence type="ECO:0000256" key="1">
    <source>
        <dbReference type="SAM" id="SignalP"/>
    </source>
</evidence>
<accession>A0A9X2FIF4</accession>
<dbReference type="GO" id="GO:0020037">
    <property type="term" value="F:heme binding"/>
    <property type="evidence" value="ECO:0007669"/>
    <property type="project" value="InterPro"/>
</dbReference>
<dbReference type="InterPro" id="IPR011444">
    <property type="entry name" value="DUF1549"/>
</dbReference>
<gene>
    <name evidence="5" type="ORF">NG895_24530</name>
</gene>
<evidence type="ECO:0000259" key="3">
    <source>
        <dbReference type="Pfam" id="PF07587"/>
    </source>
</evidence>
<dbReference type="PANTHER" id="PTHR35889:SF3">
    <property type="entry name" value="F-BOX DOMAIN-CONTAINING PROTEIN"/>
    <property type="match status" value="1"/>
</dbReference>
<dbReference type="Pfam" id="PF07583">
    <property type="entry name" value="PSCyt2"/>
    <property type="match status" value="1"/>
</dbReference>
<dbReference type="InterPro" id="IPR011429">
    <property type="entry name" value="Cyt_c_Planctomycete-type"/>
</dbReference>
<dbReference type="Pfam" id="PF07635">
    <property type="entry name" value="PSCyt1"/>
    <property type="match status" value="1"/>
</dbReference>
<feature type="domain" description="DUF1553" evidence="3">
    <location>
        <begin position="484"/>
        <end position="743"/>
    </location>
</feature>
<feature type="domain" description="DUF1549" evidence="2">
    <location>
        <begin position="153"/>
        <end position="358"/>
    </location>
</feature>
<evidence type="ECO:0000313" key="6">
    <source>
        <dbReference type="Proteomes" id="UP001155241"/>
    </source>
</evidence>
<dbReference type="SUPFAM" id="SSF46626">
    <property type="entry name" value="Cytochrome c"/>
    <property type="match status" value="1"/>
</dbReference>
<reference evidence="5" key="1">
    <citation type="submission" date="2022-06" db="EMBL/GenBank/DDBJ databases">
        <title>Aeoliella straminimaris, a novel planctomycete from sediments.</title>
        <authorList>
            <person name="Vitorino I.R."/>
            <person name="Lage O.M."/>
        </authorList>
    </citation>
    <scope>NUCLEOTIDE SEQUENCE</scope>
    <source>
        <strain evidence="5">ICT_H6.2</strain>
    </source>
</reference>
<dbReference type="Pfam" id="PF07587">
    <property type="entry name" value="PSD1"/>
    <property type="match status" value="1"/>
</dbReference>
<dbReference type="AlphaFoldDB" id="A0A9X2FIF4"/>
<proteinExistence type="predicted"/>
<dbReference type="PANTHER" id="PTHR35889">
    <property type="entry name" value="CYCLOINULO-OLIGOSACCHARIDE FRUCTANOTRANSFERASE-RELATED"/>
    <property type="match status" value="1"/>
</dbReference>
<feature type="domain" description="Cytochrome C Planctomycete-type" evidence="4">
    <location>
        <begin position="43"/>
        <end position="103"/>
    </location>
</feature>
<dbReference type="RefSeq" id="WP_252855189.1">
    <property type="nucleotide sequence ID" value="NZ_JAMXLR010000089.1"/>
</dbReference>
<comment type="caution">
    <text evidence="5">The sequence shown here is derived from an EMBL/GenBank/DDBJ whole genome shotgun (WGS) entry which is preliminary data.</text>
</comment>
<evidence type="ECO:0000259" key="4">
    <source>
        <dbReference type="Pfam" id="PF07635"/>
    </source>
</evidence>
<dbReference type="InterPro" id="IPR036909">
    <property type="entry name" value="Cyt_c-like_dom_sf"/>
</dbReference>
<dbReference type="Proteomes" id="UP001155241">
    <property type="component" value="Unassembled WGS sequence"/>
</dbReference>
<dbReference type="EMBL" id="JAMXLR010000089">
    <property type="protein sequence ID" value="MCO6047076.1"/>
    <property type="molecule type" value="Genomic_DNA"/>
</dbReference>
<evidence type="ECO:0000313" key="5">
    <source>
        <dbReference type="EMBL" id="MCO6047076.1"/>
    </source>
</evidence>
<dbReference type="Gene3D" id="1.10.760.10">
    <property type="entry name" value="Cytochrome c-like domain"/>
    <property type="match status" value="1"/>
</dbReference>
<feature type="signal peptide" evidence="1">
    <location>
        <begin position="1"/>
        <end position="25"/>
    </location>
</feature>
<name>A0A9X2FIF4_9BACT</name>
<keyword evidence="6" id="KW-1185">Reference proteome</keyword>
<evidence type="ECO:0000259" key="2">
    <source>
        <dbReference type="Pfam" id="PF07583"/>
    </source>
</evidence>
<keyword evidence="1" id="KW-0732">Signal</keyword>
<feature type="chain" id="PRO_5040992984" evidence="1">
    <location>
        <begin position="26"/>
        <end position="799"/>
    </location>
</feature>
<dbReference type="GO" id="GO:0009055">
    <property type="term" value="F:electron transfer activity"/>
    <property type="evidence" value="ECO:0007669"/>
    <property type="project" value="InterPro"/>
</dbReference>